<evidence type="ECO:0000256" key="9">
    <source>
        <dbReference type="ARBA" id="ARBA00023012"/>
    </source>
</evidence>
<dbReference type="SUPFAM" id="SSF47384">
    <property type="entry name" value="Homodimeric domain of signal transducing histidine kinase"/>
    <property type="match status" value="1"/>
</dbReference>
<keyword evidence="8 11" id="KW-1133">Transmembrane helix</keyword>
<dbReference type="InterPro" id="IPR003661">
    <property type="entry name" value="HisK_dim/P_dom"/>
</dbReference>
<evidence type="ECO:0000313" key="14">
    <source>
        <dbReference type="EMBL" id="AGF77948.1"/>
    </source>
</evidence>
<accession>M1P3B0</accession>
<dbReference type="InterPro" id="IPR050428">
    <property type="entry name" value="TCS_sensor_his_kinase"/>
</dbReference>
<dbReference type="AlphaFoldDB" id="M1P3B0"/>
<dbReference type="CDD" id="cd00082">
    <property type="entry name" value="HisKA"/>
    <property type="match status" value="1"/>
</dbReference>
<feature type="domain" description="HAMP" evidence="13">
    <location>
        <begin position="187"/>
        <end position="240"/>
    </location>
</feature>
<dbReference type="InterPro" id="IPR036890">
    <property type="entry name" value="HATPase_C_sf"/>
</dbReference>
<keyword evidence="5" id="KW-0808">Transferase</keyword>
<evidence type="ECO:0000313" key="15">
    <source>
        <dbReference type="Proteomes" id="UP000011721"/>
    </source>
</evidence>
<organism evidence="14 15">
    <name type="scientific">Desulfocapsa sulfexigens (strain DSM 10523 / SB164P1)</name>
    <dbReference type="NCBI Taxonomy" id="1167006"/>
    <lineage>
        <taxon>Bacteria</taxon>
        <taxon>Pseudomonadati</taxon>
        <taxon>Thermodesulfobacteriota</taxon>
        <taxon>Desulfobulbia</taxon>
        <taxon>Desulfobulbales</taxon>
        <taxon>Desulfocapsaceae</taxon>
        <taxon>Desulfocapsa</taxon>
    </lineage>
</organism>
<dbReference type="InterPro" id="IPR003594">
    <property type="entry name" value="HATPase_dom"/>
</dbReference>
<dbReference type="SUPFAM" id="SSF158472">
    <property type="entry name" value="HAMP domain-like"/>
    <property type="match status" value="1"/>
</dbReference>
<dbReference type="PROSITE" id="PS50109">
    <property type="entry name" value="HIS_KIN"/>
    <property type="match status" value="1"/>
</dbReference>
<evidence type="ECO:0000256" key="7">
    <source>
        <dbReference type="ARBA" id="ARBA00022777"/>
    </source>
</evidence>
<dbReference type="OrthoDB" id="9815202at2"/>
<name>M1P3B0_DESSD</name>
<proteinExistence type="predicted"/>
<dbReference type="PANTHER" id="PTHR45436:SF5">
    <property type="entry name" value="SENSOR HISTIDINE KINASE TRCS"/>
    <property type="match status" value="1"/>
</dbReference>
<evidence type="ECO:0000256" key="8">
    <source>
        <dbReference type="ARBA" id="ARBA00022989"/>
    </source>
</evidence>
<dbReference type="GO" id="GO:0005886">
    <property type="term" value="C:plasma membrane"/>
    <property type="evidence" value="ECO:0007669"/>
    <property type="project" value="TreeGrafter"/>
</dbReference>
<dbReference type="Gene3D" id="3.30.565.10">
    <property type="entry name" value="Histidine kinase-like ATPase, C-terminal domain"/>
    <property type="match status" value="1"/>
</dbReference>
<dbReference type="Gene3D" id="6.10.340.10">
    <property type="match status" value="1"/>
</dbReference>
<dbReference type="KEGG" id="dsf:UWK_01388"/>
<sequence>MKIRNKITLWITGAGLLAALLFSIVISYELTEQPFELLDKELDSQAHTILAGLSPQNGSLTAPSDTSMLLSLGKLYWFKVFDHKQNCIFASNMTQFVDIPLKGNDKRYNIHTTVPLEATSLEQDESNKVTFRVRVATILFEGENYLVQIARPIEKLWEEILELVIAIGIGLVFFTLALLLFGYFVAGKILQPISAINSLAREISEKTLDQRIPLGRNKDELYALSSSLNQMFDRLQFSFKKQKEFIANASHELKTPIALQRLFFDEAVQRNDLPESFRQKLVAQSGVTLRMNQLVKNLLDLSALERNETLDSKLTDLTELARSVFKEFNEIIQSAGIRLLLDMEDAIRLPVDTEKMRRVLINLIDNAIKYNIETNGEIRFSLRRKDNSIIMELSNTGKTIPEDALKQLFSQFYRVEKSRSTALGGSGLGLTIVKRIVELHQGTIEIGNDAAPVNRIVVRMMFPRRFSLFEPILQMPLASVDRSLL</sequence>
<evidence type="ECO:0000259" key="13">
    <source>
        <dbReference type="PROSITE" id="PS50885"/>
    </source>
</evidence>
<dbReference type="PATRIC" id="fig|1167006.5.peg.1530"/>
<keyword evidence="4" id="KW-0597">Phosphoprotein</keyword>
<evidence type="ECO:0000256" key="2">
    <source>
        <dbReference type="ARBA" id="ARBA00004370"/>
    </source>
</evidence>
<comment type="catalytic activity">
    <reaction evidence="1">
        <text>ATP + protein L-histidine = ADP + protein N-phospho-L-histidine.</text>
        <dbReference type="EC" id="2.7.13.3"/>
    </reaction>
</comment>
<evidence type="ECO:0000256" key="4">
    <source>
        <dbReference type="ARBA" id="ARBA00022553"/>
    </source>
</evidence>
<dbReference type="InterPro" id="IPR004358">
    <property type="entry name" value="Sig_transdc_His_kin-like_C"/>
</dbReference>
<keyword evidence="15" id="KW-1185">Reference proteome</keyword>
<feature type="transmembrane region" description="Helical" evidence="11">
    <location>
        <begin position="7"/>
        <end position="28"/>
    </location>
</feature>
<dbReference type="EC" id="2.7.13.3" evidence="3"/>
<keyword evidence="9" id="KW-0902">Two-component regulatory system</keyword>
<protein>
    <recommendedName>
        <fullName evidence="3">histidine kinase</fullName>
        <ecNumber evidence="3">2.7.13.3</ecNumber>
    </recommendedName>
</protein>
<keyword evidence="7 14" id="KW-0418">Kinase</keyword>
<evidence type="ECO:0000256" key="5">
    <source>
        <dbReference type="ARBA" id="ARBA00022679"/>
    </source>
</evidence>
<gene>
    <name evidence="14" type="ordered locus">UWK_01388</name>
</gene>
<dbReference type="SUPFAM" id="SSF55874">
    <property type="entry name" value="ATPase domain of HSP90 chaperone/DNA topoisomerase II/histidine kinase"/>
    <property type="match status" value="1"/>
</dbReference>
<dbReference type="EMBL" id="CP003985">
    <property type="protein sequence ID" value="AGF77948.1"/>
    <property type="molecule type" value="Genomic_DNA"/>
</dbReference>
<evidence type="ECO:0000259" key="12">
    <source>
        <dbReference type="PROSITE" id="PS50109"/>
    </source>
</evidence>
<dbReference type="eggNOG" id="COG5002">
    <property type="taxonomic scope" value="Bacteria"/>
</dbReference>
<dbReference type="SMART" id="SM00387">
    <property type="entry name" value="HATPase_c"/>
    <property type="match status" value="1"/>
</dbReference>
<keyword evidence="10 11" id="KW-0472">Membrane</keyword>
<dbReference type="GO" id="GO:0000155">
    <property type="term" value="F:phosphorelay sensor kinase activity"/>
    <property type="evidence" value="ECO:0007669"/>
    <property type="project" value="InterPro"/>
</dbReference>
<feature type="domain" description="Histidine kinase" evidence="12">
    <location>
        <begin position="248"/>
        <end position="466"/>
    </location>
</feature>
<dbReference type="Proteomes" id="UP000011721">
    <property type="component" value="Chromosome"/>
</dbReference>
<dbReference type="SMART" id="SM00388">
    <property type="entry name" value="HisKA"/>
    <property type="match status" value="1"/>
</dbReference>
<dbReference type="CDD" id="cd00075">
    <property type="entry name" value="HATPase"/>
    <property type="match status" value="1"/>
</dbReference>
<evidence type="ECO:0000256" key="10">
    <source>
        <dbReference type="ARBA" id="ARBA00023136"/>
    </source>
</evidence>
<feature type="transmembrane region" description="Helical" evidence="11">
    <location>
        <begin position="163"/>
        <end position="186"/>
    </location>
</feature>
<dbReference type="Pfam" id="PF00512">
    <property type="entry name" value="HisKA"/>
    <property type="match status" value="1"/>
</dbReference>
<dbReference type="PANTHER" id="PTHR45436">
    <property type="entry name" value="SENSOR HISTIDINE KINASE YKOH"/>
    <property type="match status" value="1"/>
</dbReference>
<dbReference type="Gene3D" id="1.10.287.130">
    <property type="match status" value="1"/>
</dbReference>
<dbReference type="InterPro" id="IPR005467">
    <property type="entry name" value="His_kinase_dom"/>
</dbReference>
<dbReference type="Pfam" id="PF02518">
    <property type="entry name" value="HATPase_c"/>
    <property type="match status" value="1"/>
</dbReference>
<dbReference type="CDD" id="cd06225">
    <property type="entry name" value="HAMP"/>
    <property type="match status" value="1"/>
</dbReference>
<dbReference type="InterPro" id="IPR003660">
    <property type="entry name" value="HAMP_dom"/>
</dbReference>
<evidence type="ECO:0000256" key="6">
    <source>
        <dbReference type="ARBA" id="ARBA00022692"/>
    </source>
</evidence>
<dbReference type="InterPro" id="IPR036097">
    <property type="entry name" value="HisK_dim/P_sf"/>
</dbReference>
<evidence type="ECO:0000256" key="11">
    <source>
        <dbReference type="SAM" id="Phobius"/>
    </source>
</evidence>
<evidence type="ECO:0000256" key="3">
    <source>
        <dbReference type="ARBA" id="ARBA00012438"/>
    </source>
</evidence>
<comment type="subcellular location">
    <subcellularLocation>
        <location evidence="2">Membrane</location>
    </subcellularLocation>
</comment>
<dbReference type="eggNOG" id="COG3850">
    <property type="taxonomic scope" value="Bacteria"/>
</dbReference>
<dbReference type="PRINTS" id="PR00344">
    <property type="entry name" value="BCTRLSENSOR"/>
</dbReference>
<dbReference type="SMART" id="SM00304">
    <property type="entry name" value="HAMP"/>
    <property type="match status" value="1"/>
</dbReference>
<evidence type="ECO:0000256" key="1">
    <source>
        <dbReference type="ARBA" id="ARBA00000085"/>
    </source>
</evidence>
<reference evidence="15" key="1">
    <citation type="journal article" date="2013" name="Stand. Genomic Sci.">
        <title>Complete genome sequence of Desulfocapsa sulfexigens, a marine deltaproteobacterium specialized in disproportionating inorganic sulfur compounds.</title>
        <authorList>
            <person name="Finster K.W."/>
            <person name="Kjeldsen K.U."/>
            <person name="Kube M."/>
            <person name="Reinhardt R."/>
            <person name="Mussmann M."/>
            <person name="Amann R."/>
            <person name="Schreiber L."/>
        </authorList>
    </citation>
    <scope>NUCLEOTIDE SEQUENCE [LARGE SCALE GENOMIC DNA]</scope>
    <source>
        <strain evidence="15">DSM 10523 / SB164P1</strain>
    </source>
</reference>
<keyword evidence="6 11" id="KW-0812">Transmembrane</keyword>
<dbReference type="STRING" id="1167006.UWK_01388"/>
<dbReference type="RefSeq" id="WP_015403639.1">
    <property type="nucleotide sequence ID" value="NC_020304.1"/>
</dbReference>
<dbReference type="Pfam" id="PF00672">
    <property type="entry name" value="HAMP"/>
    <property type="match status" value="1"/>
</dbReference>
<dbReference type="FunFam" id="3.30.565.10:FF:000006">
    <property type="entry name" value="Sensor histidine kinase WalK"/>
    <property type="match status" value="1"/>
</dbReference>
<dbReference type="HOGENOM" id="CLU_000445_89_6_7"/>
<dbReference type="PROSITE" id="PS50885">
    <property type="entry name" value="HAMP"/>
    <property type="match status" value="1"/>
</dbReference>